<dbReference type="EMBL" id="PXVC01000152">
    <property type="protein sequence ID" value="PSI00348.1"/>
    <property type="molecule type" value="Genomic_DNA"/>
</dbReference>
<comment type="caution">
    <text evidence="1">The sequence shown here is derived from an EMBL/GenBank/DDBJ whole genome shotgun (WGS) entry which is preliminary data.</text>
</comment>
<accession>A0A2P7EAY3</accession>
<proteinExistence type="predicted"/>
<reference evidence="2" key="1">
    <citation type="submission" date="2018-03" db="EMBL/GenBank/DDBJ databases">
        <title>Ecological and genomic features of two cosmopolitan and abundant freshwater picocyanobacteria.</title>
        <authorList>
            <person name="Cabello-Yeves P.J."/>
            <person name="Picazo A."/>
            <person name="Camacho A."/>
            <person name="Callieri C."/>
            <person name="Rosselli R."/>
            <person name="Roda-Garcia J."/>
            <person name="Coutinho F.H."/>
            <person name="Rodriguez-Valera F."/>
        </authorList>
    </citation>
    <scope>NUCLEOTIDE SEQUENCE [LARGE SCALE GENOMIC DNA]</scope>
    <source>
        <strain evidence="2">Tous</strain>
    </source>
</reference>
<keyword evidence="2" id="KW-1185">Reference proteome</keyword>
<name>A0A2P7EAY3_9SYNE</name>
<organism evidence="1 2">
    <name type="scientific">Synechococcus lacustris str. Tous</name>
    <dbReference type="NCBI Taxonomy" id="1910958"/>
    <lineage>
        <taxon>Bacteria</taxon>
        <taxon>Bacillati</taxon>
        <taxon>Cyanobacteriota</taxon>
        <taxon>Cyanophyceae</taxon>
        <taxon>Synechococcales</taxon>
        <taxon>Synechococcaceae</taxon>
        <taxon>Synechococcus</taxon>
    </lineage>
</organism>
<protein>
    <submittedName>
        <fullName evidence="1">Uncharacterized protein</fullName>
    </submittedName>
</protein>
<dbReference type="AlphaFoldDB" id="A0A2P7EAY3"/>
<dbReference type="Proteomes" id="UP000240206">
    <property type="component" value="Unassembled WGS sequence"/>
</dbReference>
<evidence type="ECO:0000313" key="1">
    <source>
        <dbReference type="EMBL" id="PSI00348.1"/>
    </source>
</evidence>
<gene>
    <name evidence="1" type="ORF">C7K08_13665</name>
</gene>
<sequence>MLTSNKQQILAKLDYLETQLENLNHHLPETYEFIIHQIDCQKRVLVELEVNETFELIDTHKA</sequence>
<evidence type="ECO:0000313" key="2">
    <source>
        <dbReference type="Proteomes" id="UP000240206"/>
    </source>
</evidence>